<dbReference type="STRING" id="50340.PF66_06219"/>
<reference evidence="1 2" key="1">
    <citation type="journal article" date="2015" name="PLoS ONE">
        <title>Rice-Infecting Pseudomonas Genomes Are Highly Accessorized and Harbor Multiple Putative Virulence Mechanisms to Cause Sheath Brown Rot.</title>
        <authorList>
            <person name="Quibod I.L."/>
            <person name="Grande G."/>
            <person name="Oreiro E.G."/>
            <person name="Borja F.N."/>
            <person name="Dossa G.S."/>
            <person name="Mauleon R."/>
            <person name="Cruz C.V."/>
            <person name="Oliva R."/>
        </authorList>
    </citation>
    <scope>NUCLEOTIDE SEQUENCE [LARGE SCALE GENOMIC DNA]</scope>
    <source>
        <strain evidence="1 2">IRRI 6609</strain>
    </source>
</reference>
<dbReference type="PATRIC" id="fig|50340.43.peg.4452"/>
<evidence type="ECO:0000313" key="1">
    <source>
        <dbReference type="EMBL" id="KPA87309.1"/>
    </source>
</evidence>
<accession>A0A0M9GBW2</accession>
<evidence type="ECO:0000313" key="2">
    <source>
        <dbReference type="Proteomes" id="UP000037931"/>
    </source>
</evidence>
<organism evidence="1 2">
    <name type="scientific">Pseudomonas asplenii</name>
    <dbReference type="NCBI Taxonomy" id="53407"/>
    <lineage>
        <taxon>Bacteria</taxon>
        <taxon>Pseudomonadati</taxon>
        <taxon>Pseudomonadota</taxon>
        <taxon>Gammaproteobacteria</taxon>
        <taxon>Pseudomonadales</taxon>
        <taxon>Pseudomonadaceae</taxon>
        <taxon>Pseudomonas</taxon>
    </lineage>
</organism>
<proteinExistence type="predicted"/>
<name>A0A0M9GBW2_9PSED</name>
<comment type="caution">
    <text evidence="1">The sequence shown here is derived from an EMBL/GenBank/DDBJ whole genome shotgun (WGS) entry which is preliminary data.</text>
</comment>
<protein>
    <submittedName>
        <fullName evidence="1">Uncharacterized protein</fullName>
    </submittedName>
</protein>
<dbReference type="EMBL" id="JSYZ01000034">
    <property type="protein sequence ID" value="KPA87309.1"/>
    <property type="molecule type" value="Genomic_DNA"/>
</dbReference>
<dbReference type="OrthoDB" id="6949064at2"/>
<sequence>MSIYSEDIQKWIKRSNRKCAKLIRAESGKHHIVYFDKGKARVGVVVDGMYCRYGISCRGAMHNTDPMSLWQAGPGACTQADVQIMVDYLNDASTLPDFDFGSIKEMKW</sequence>
<dbReference type="AlphaFoldDB" id="A0A0M9GBW2"/>
<dbReference type="RefSeq" id="WP_054064739.1">
    <property type="nucleotide sequence ID" value="NZ_JSYZ01000034.1"/>
</dbReference>
<keyword evidence="2" id="KW-1185">Reference proteome</keyword>
<dbReference type="Proteomes" id="UP000037931">
    <property type="component" value="Unassembled WGS sequence"/>
</dbReference>
<gene>
    <name evidence="1" type="ORF">PF66_06219</name>
</gene>